<dbReference type="RefSeq" id="WP_010982191.1">
    <property type="nucleotide sequence ID" value="NZ_BAABTN010000011.1"/>
</dbReference>
<gene>
    <name evidence="1" type="ORF">SAV14893_087120</name>
    <name evidence="2" type="ORF">SAV31267_090570</name>
</gene>
<dbReference type="GeneID" id="41537879"/>
<evidence type="ECO:0000313" key="4">
    <source>
        <dbReference type="Proteomes" id="UP000302139"/>
    </source>
</evidence>
<evidence type="ECO:0000313" key="2">
    <source>
        <dbReference type="EMBL" id="GDY79572.1"/>
    </source>
</evidence>
<organism evidence="1 4">
    <name type="scientific">Streptomyces avermitilis</name>
    <dbReference type="NCBI Taxonomy" id="33903"/>
    <lineage>
        <taxon>Bacteria</taxon>
        <taxon>Bacillati</taxon>
        <taxon>Actinomycetota</taxon>
        <taxon>Actinomycetes</taxon>
        <taxon>Kitasatosporales</taxon>
        <taxon>Streptomycetaceae</taxon>
        <taxon>Streptomyces</taxon>
    </lineage>
</organism>
<sequence>MFELDRTTVSALTIGLGEVPAGRDVRDPAPRGGYDLRRLAADRAVRGRREPRVVRNIPRRRGY</sequence>
<name>A0A4D4MCI7_STRAX</name>
<protein>
    <submittedName>
        <fullName evidence="1">Uncharacterized protein</fullName>
    </submittedName>
</protein>
<evidence type="ECO:0000313" key="3">
    <source>
        <dbReference type="Proteomes" id="UP000299211"/>
    </source>
</evidence>
<comment type="caution">
    <text evidence="1">The sequence shown here is derived from an EMBL/GenBank/DDBJ whole genome shotgun (WGS) entry which is preliminary data.</text>
</comment>
<dbReference type="STRING" id="33903.AQJ43_28480"/>
<dbReference type="Proteomes" id="UP000302139">
    <property type="component" value="Unassembled WGS sequence"/>
</dbReference>
<dbReference type="EMBL" id="BJHY01000002">
    <property type="protein sequence ID" value="GDY79572.1"/>
    <property type="molecule type" value="Genomic_DNA"/>
</dbReference>
<reference evidence="1 4" key="2">
    <citation type="submission" date="2019-04" db="EMBL/GenBank/DDBJ databases">
        <title>Draft genome sequences of Streptomyces avermitilis NBRC 14893.</title>
        <authorList>
            <person name="Komaki H."/>
            <person name="Tamura T."/>
            <person name="Hosoyama A."/>
        </authorList>
    </citation>
    <scope>NUCLEOTIDE SEQUENCE [LARGE SCALE GENOMIC DNA]</scope>
    <source>
        <strain evidence="1 4">NBRC 14893</strain>
    </source>
</reference>
<dbReference type="EMBL" id="BJHX01000002">
    <property type="protein sequence ID" value="GDY69319.1"/>
    <property type="molecule type" value="Genomic_DNA"/>
</dbReference>
<accession>A0A4D4MCI7</accession>
<reference evidence="2 3" key="1">
    <citation type="submission" date="2019-04" db="EMBL/GenBank/DDBJ databases">
        <title>Draft genome sequences of Streptomyces avermitilis ATCC 31267.</title>
        <authorList>
            <person name="Komaki H."/>
            <person name="Tamura T."/>
            <person name="Hosoyama A."/>
        </authorList>
    </citation>
    <scope>NUCLEOTIDE SEQUENCE [LARGE SCALE GENOMIC DNA]</scope>
    <source>
        <strain evidence="2 3">ATCC 31267</strain>
    </source>
</reference>
<dbReference type="AlphaFoldDB" id="A0A4D4MCI7"/>
<evidence type="ECO:0000313" key="1">
    <source>
        <dbReference type="EMBL" id="GDY69319.1"/>
    </source>
</evidence>
<dbReference type="Proteomes" id="UP000299211">
    <property type="component" value="Unassembled WGS sequence"/>
</dbReference>
<proteinExistence type="predicted"/>